<organism evidence="1 2">
    <name type="scientific">Dothidotthia symphoricarpi CBS 119687</name>
    <dbReference type="NCBI Taxonomy" id="1392245"/>
    <lineage>
        <taxon>Eukaryota</taxon>
        <taxon>Fungi</taxon>
        <taxon>Dikarya</taxon>
        <taxon>Ascomycota</taxon>
        <taxon>Pezizomycotina</taxon>
        <taxon>Dothideomycetes</taxon>
        <taxon>Pleosporomycetidae</taxon>
        <taxon>Pleosporales</taxon>
        <taxon>Dothidotthiaceae</taxon>
        <taxon>Dothidotthia</taxon>
    </lineage>
</organism>
<gene>
    <name evidence="1" type="ORF">P153DRAFT_399748</name>
</gene>
<proteinExistence type="predicted"/>
<dbReference type="EMBL" id="ML977514">
    <property type="protein sequence ID" value="KAF2126299.1"/>
    <property type="molecule type" value="Genomic_DNA"/>
</dbReference>
<reference evidence="1" key="1">
    <citation type="journal article" date="2020" name="Stud. Mycol.">
        <title>101 Dothideomycetes genomes: a test case for predicting lifestyles and emergence of pathogens.</title>
        <authorList>
            <person name="Haridas S."/>
            <person name="Albert R."/>
            <person name="Binder M."/>
            <person name="Bloem J."/>
            <person name="Labutti K."/>
            <person name="Salamov A."/>
            <person name="Andreopoulos B."/>
            <person name="Baker S."/>
            <person name="Barry K."/>
            <person name="Bills G."/>
            <person name="Bluhm B."/>
            <person name="Cannon C."/>
            <person name="Castanera R."/>
            <person name="Culley D."/>
            <person name="Daum C."/>
            <person name="Ezra D."/>
            <person name="Gonzalez J."/>
            <person name="Henrissat B."/>
            <person name="Kuo A."/>
            <person name="Liang C."/>
            <person name="Lipzen A."/>
            <person name="Lutzoni F."/>
            <person name="Magnuson J."/>
            <person name="Mondo S."/>
            <person name="Nolan M."/>
            <person name="Ohm R."/>
            <person name="Pangilinan J."/>
            <person name="Park H.-J."/>
            <person name="Ramirez L."/>
            <person name="Alfaro M."/>
            <person name="Sun H."/>
            <person name="Tritt A."/>
            <person name="Yoshinaga Y."/>
            <person name="Zwiers L.-H."/>
            <person name="Turgeon B."/>
            <person name="Goodwin S."/>
            <person name="Spatafora J."/>
            <person name="Crous P."/>
            <person name="Grigoriev I."/>
        </authorList>
    </citation>
    <scope>NUCLEOTIDE SEQUENCE</scope>
    <source>
        <strain evidence="1">CBS 119687</strain>
    </source>
</reference>
<keyword evidence="2" id="KW-1185">Reference proteome</keyword>
<accession>A0A6A6A349</accession>
<name>A0A6A6A349_9PLEO</name>
<evidence type="ECO:0000313" key="2">
    <source>
        <dbReference type="Proteomes" id="UP000799771"/>
    </source>
</evidence>
<evidence type="ECO:0000313" key="1">
    <source>
        <dbReference type="EMBL" id="KAF2126299.1"/>
    </source>
</evidence>
<dbReference type="Proteomes" id="UP000799771">
    <property type="component" value="Unassembled WGS sequence"/>
</dbReference>
<dbReference type="RefSeq" id="XP_033520691.1">
    <property type="nucleotide sequence ID" value="XM_033671758.1"/>
</dbReference>
<dbReference type="GeneID" id="54412190"/>
<dbReference type="AlphaFoldDB" id="A0A6A6A349"/>
<sequence length="128" mass="14659">MFHLPTSASAEDVRAVGKLNSSDWDRFRIITREIAEECVKTSPNTGWRFYTAIQQREVISLIKSKLATENIWIWESEEDIIRWKMMILVRDVIRANKTSNTISQTSKTGVEAGAGLGSTRRFDPIRDI</sequence>
<protein>
    <submittedName>
        <fullName evidence="1">Uncharacterized protein</fullName>
    </submittedName>
</protein>
<dbReference type="OrthoDB" id="3799196at2759"/>